<reference evidence="2 3" key="1">
    <citation type="submission" date="2020-04" db="EMBL/GenBank/DDBJ databases">
        <title>Nesterenkonia sp. nov., isolated from marine sediment.</title>
        <authorList>
            <person name="Zhang G."/>
        </authorList>
    </citation>
    <scope>NUCLEOTIDE SEQUENCE [LARGE SCALE GENOMIC DNA]</scope>
    <source>
        <strain evidence="2 3">MY13</strain>
    </source>
</reference>
<feature type="domain" description="VOC" evidence="1">
    <location>
        <begin position="3"/>
        <end position="131"/>
    </location>
</feature>
<evidence type="ECO:0000259" key="1">
    <source>
        <dbReference type="PROSITE" id="PS51819"/>
    </source>
</evidence>
<dbReference type="AlphaFoldDB" id="A0A7X8TH88"/>
<evidence type="ECO:0000313" key="2">
    <source>
        <dbReference type="EMBL" id="NLS08491.1"/>
    </source>
</evidence>
<dbReference type="InterPro" id="IPR037523">
    <property type="entry name" value="VOC_core"/>
</dbReference>
<dbReference type="SUPFAM" id="SSF54593">
    <property type="entry name" value="Glyoxalase/Bleomycin resistance protein/Dihydroxybiphenyl dioxygenase"/>
    <property type="match status" value="1"/>
</dbReference>
<dbReference type="PROSITE" id="PS51819">
    <property type="entry name" value="VOC"/>
    <property type="match status" value="1"/>
</dbReference>
<evidence type="ECO:0000313" key="3">
    <source>
        <dbReference type="Proteomes" id="UP000523139"/>
    </source>
</evidence>
<dbReference type="Gene3D" id="3.10.180.10">
    <property type="entry name" value="2,3-Dihydroxybiphenyl 1,2-Dioxygenase, domain 1"/>
    <property type="match status" value="1"/>
</dbReference>
<keyword evidence="3" id="KW-1185">Reference proteome</keyword>
<sequence>MSRNFTIALPIEDRQRSYEFYQSALGLKPVGDPAEDGVPEPLQFQLDEHMLLMLVPSGGFDWVTGDRQVAPPDVSEVLLSLEVSTAVEVTATVERMKHGGGSIAAAPEQQDWGFTGVATDPDGHAWQIIATSGS</sequence>
<name>A0A7X8TH88_9MICC</name>
<dbReference type="InterPro" id="IPR029068">
    <property type="entry name" value="Glyas_Bleomycin-R_OHBP_Dase"/>
</dbReference>
<dbReference type="Proteomes" id="UP000523139">
    <property type="component" value="Unassembled WGS sequence"/>
</dbReference>
<dbReference type="InterPro" id="IPR004360">
    <property type="entry name" value="Glyas_Fos-R_dOase_dom"/>
</dbReference>
<organism evidence="2 3">
    <name type="scientific">Nesterenkonia sedimenti</name>
    <dbReference type="NCBI Taxonomy" id="1463632"/>
    <lineage>
        <taxon>Bacteria</taxon>
        <taxon>Bacillati</taxon>
        <taxon>Actinomycetota</taxon>
        <taxon>Actinomycetes</taxon>
        <taxon>Micrococcales</taxon>
        <taxon>Micrococcaceae</taxon>
        <taxon>Nesterenkonia</taxon>
    </lineage>
</organism>
<dbReference type="PANTHER" id="PTHR36503">
    <property type="entry name" value="BLR2520 PROTEIN"/>
    <property type="match status" value="1"/>
</dbReference>
<gene>
    <name evidence="2" type="ORF">HGQ17_00410</name>
</gene>
<dbReference type="PANTHER" id="PTHR36503:SF2">
    <property type="entry name" value="BLR2408 PROTEIN"/>
    <property type="match status" value="1"/>
</dbReference>
<comment type="caution">
    <text evidence="2">The sequence shown here is derived from an EMBL/GenBank/DDBJ whole genome shotgun (WGS) entry which is preliminary data.</text>
</comment>
<accession>A0A7X8TH88</accession>
<protein>
    <submittedName>
        <fullName evidence="2">VOC family protein</fullName>
    </submittedName>
</protein>
<proteinExistence type="predicted"/>
<dbReference type="EMBL" id="JABAHY010000001">
    <property type="protein sequence ID" value="NLS08491.1"/>
    <property type="molecule type" value="Genomic_DNA"/>
</dbReference>
<dbReference type="RefSeq" id="WP_168885998.1">
    <property type="nucleotide sequence ID" value="NZ_JABAHY010000001.1"/>
</dbReference>
<dbReference type="Pfam" id="PF00903">
    <property type="entry name" value="Glyoxalase"/>
    <property type="match status" value="1"/>
</dbReference>